<dbReference type="RefSeq" id="WP_106182525.1">
    <property type="nucleotide sequence ID" value="NZ_MUHY01000001.1"/>
</dbReference>
<comment type="subcellular location">
    <subcellularLocation>
        <location evidence="8">Cytoplasm</location>
    </subcellularLocation>
</comment>
<keyword evidence="4 8" id="KW-0031">Aminopeptidase</keyword>
<comment type="cofactor">
    <cofactor evidence="8">
        <name>Mn(2+)</name>
        <dbReference type="ChEBI" id="CHEBI:29035"/>
    </cofactor>
    <text evidence="8">Binds 2 manganese ions per subunit.</text>
</comment>
<evidence type="ECO:0000313" key="11">
    <source>
        <dbReference type="Proteomes" id="UP000242660"/>
    </source>
</evidence>
<dbReference type="NCBIfam" id="NF002074">
    <property type="entry name" value="PRK00913.1-4"/>
    <property type="match status" value="1"/>
</dbReference>
<feature type="binding site" evidence="8">
    <location>
        <position position="281"/>
    </location>
    <ligand>
        <name>Mn(2+)</name>
        <dbReference type="ChEBI" id="CHEBI:29035"/>
        <label>2</label>
    </ligand>
</feature>
<keyword evidence="11" id="KW-1185">Reference proteome</keyword>
<gene>
    <name evidence="8 10" type="primary">pepA</name>
    <name evidence="10" type="ORF">BZL35_00482</name>
</gene>
<dbReference type="InterPro" id="IPR023042">
    <property type="entry name" value="Peptidase_M17_leu_NH2_pept"/>
</dbReference>
<evidence type="ECO:0000256" key="6">
    <source>
        <dbReference type="ARBA" id="ARBA00022801"/>
    </source>
</evidence>
<dbReference type="PROSITE" id="PS00631">
    <property type="entry name" value="CYTOSOL_AP"/>
    <property type="match status" value="1"/>
</dbReference>
<dbReference type="Pfam" id="PF02789">
    <property type="entry name" value="Peptidase_M17_N"/>
    <property type="match status" value="1"/>
</dbReference>
<feature type="active site" evidence="8">
    <location>
        <position position="367"/>
    </location>
</feature>
<evidence type="ECO:0000256" key="5">
    <source>
        <dbReference type="ARBA" id="ARBA00022670"/>
    </source>
</evidence>
<proteinExistence type="inferred from homology"/>
<feature type="binding site" evidence="8">
    <location>
        <position position="304"/>
    </location>
    <ligand>
        <name>Mn(2+)</name>
        <dbReference type="ChEBI" id="CHEBI:29035"/>
        <label>2</label>
    </ligand>
</feature>
<comment type="function">
    <text evidence="8">Presumably involved in the processing and regular turnover of intracellular proteins. Catalyzes the removal of unsubstituted N-terminal amino acids from various peptides.</text>
</comment>
<comment type="caution">
    <text evidence="10">The sequence shown here is derived from an EMBL/GenBank/DDBJ whole genome shotgun (WGS) entry which is preliminary data.</text>
</comment>
<dbReference type="Pfam" id="PF00883">
    <property type="entry name" value="Peptidase_M17"/>
    <property type="match status" value="1"/>
</dbReference>
<dbReference type="EMBL" id="MUHY01000001">
    <property type="protein sequence ID" value="PSB92247.1"/>
    <property type="molecule type" value="Genomic_DNA"/>
</dbReference>
<evidence type="ECO:0000256" key="1">
    <source>
        <dbReference type="ARBA" id="ARBA00000135"/>
    </source>
</evidence>
<accession>A0ABX5FGA4</accession>
<feature type="active site" evidence="8">
    <location>
        <position position="293"/>
    </location>
</feature>
<feature type="binding site" evidence="8">
    <location>
        <position position="286"/>
    </location>
    <ligand>
        <name>Mn(2+)</name>
        <dbReference type="ChEBI" id="CHEBI:29035"/>
        <label>2</label>
    </ligand>
</feature>
<evidence type="ECO:0000256" key="4">
    <source>
        <dbReference type="ARBA" id="ARBA00022438"/>
    </source>
</evidence>
<evidence type="ECO:0000256" key="2">
    <source>
        <dbReference type="ARBA" id="ARBA00000967"/>
    </source>
</evidence>
<dbReference type="PANTHER" id="PTHR11963">
    <property type="entry name" value="LEUCINE AMINOPEPTIDASE-RELATED"/>
    <property type="match status" value="1"/>
</dbReference>
<feature type="domain" description="Cytosol aminopeptidase" evidence="9">
    <location>
        <begin position="361"/>
        <end position="368"/>
    </location>
</feature>
<feature type="binding site" evidence="8">
    <location>
        <position position="365"/>
    </location>
    <ligand>
        <name>Mn(2+)</name>
        <dbReference type="ChEBI" id="CHEBI:29035"/>
        <label>1</label>
    </ligand>
</feature>
<dbReference type="Gene3D" id="3.40.630.10">
    <property type="entry name" value="Zn peptidases"/>
    <property type="match status" value="1"/>
</dbReference>
<feature type="binding site" evidence="8">
    <location>
        <position position="286"/>
    </location>
    <ligand>
        <name>Mn(2+)</name>
        <dbReference type="ChEBI" id="CHEBI:29035"/>
        <label>1</label>
    </ligand>
</feature>
<dbReference type="CDD" id="cd00433">
    <property type="entry name" value="Peptidase_M17"/>
    <property type="match status" value="1"/>
</dbReference>
<dbReference type="EC" id="3.4.11.10" evidence="8"/>
<keyword evidence="8" id="KW-0479">Metal-binding</keyword>
<dbReference type="PANTHER" id="PTHR11963:SF23">
    <property type="entry name" value="CYTOSOL AMINOPEPTIDASE"/>
    <property type="match status" value="1"/>
</dbReference>
<evidence type="ECO:0000256" key="7">
    <source>
        <dbReference type="ARBA" id="ARBA00023211"/>
    </source>
</evidence>
<dbReference type="InterPro" id="IPR000819">
    <property type="entry name" value="Peptidase_M17_C"/>
</dbReference>
<dbReference type="PRINTS" id="PR00481">
    <property type="entry name" value="LAMNOPPTDASE"/>
</dbReference>
<dbReference type="HAMAP" id="MF_00181">
    <property type="entry name" value="Cytosol_peptidase_M17"/>
    <property type="match status" value="1"/>
</dbReference>
<keyword evidence="6 8" id="KW-0378">Hydrolase</keyword>
<organism evidence="10 11">
    <name type="scientific">Candidatus Pandoraea novymonadis</name>
    <dbReference type="NCBI Taxonomy" id="1808959"/>
    <lineage>
        <taxon>Bacteria</taxon>
        <taxon>Pseudomonadati</taxon>
        <taxon>Pseudomonadota</taxon>
        <taxon>Betaproteobacteria</taxon>
        <taxon>Burkholderiales</taxon>
        <taxon>Burkholderiaceae</taxon>
        <taxon>Pandoraea</taxon>
    </lineage>
</organism>
<dbReference type="SUPFAM" id="SSF53187">
    <property type="entry name" value="Zn-dependent exopeptidases"/>
    <property type="match status" value="1"/>
</dbReference>
<evidence type="ECO:0000256" key="3">
    <source>
        <dbReference type="ARBA" id="ARBA00009528"/>
    </source>
</evidence>
<dbReference type="Proteomes" id="UP000242660">
    <property type="component" value="Unassembled WGS sequence"/>
</dbReference>
<comment type="catalytic activity">
    <reaction evidence="1 8">
        <text>Release of an N-terminal amino acid, Xaa-|-Yaa-, in which Xaa is preferably Leu, but may be other amino acids including Pro although not Arg or Lys, and Yaa may be Pro. Amino acid amides and methyl esters are also readily hydrolyzed, but rates on arylamides are exceedingly low.</text>
        <dbReference type="EC" id="3.4.11.1"/>
    </reaction>
</comment>
<keyword evidence="7 8" id="KW-0464">Manganese</keyword>
<dbReference type="EC" id="3.4.11.1" evidence="8"/>
<evidence type="ECO:0000259" key="9">
    <source>
        <dbReference type="PROSITE" id="PS00631"/>
    </source>
</evidence>
<protein>
    <recommendedName>
        <fullName evidence="8">Probable cytosol aminopeptidase</fullName>
        <ecNumber evidence="8">3.4.11.1</ecNumber>
    </recommendedName>
    <alternativeName>
        <fullName evidence="8">Leucine aminopeptidase</fullName>
        <shortName evidence="8">LAP</shortName>
        <ecNumber evidence="8">3.4.11.10</ecNumber>
    </alternativeName>
    <alternativeName>
        <fullName evidence="8">Leucyl aminopeptidase</fullName>
    </alternativeName>
</protein>
<comment type="similarity">
    <text evidence="3 8">Belongs to the peptidase M17 family.</text>
</comment>
<dbReference type="GO" id="GO:0004177">
    <property type="term" value="F:aminopeptidase activity"/>
    <property type="evidence" value="ECO:0007669"/>
    <property type="project" value="UniProtKB-KW"/>
</dbReference>
<feature type="binding site" evidence="8">
    <location>
        <position position="365"/>
    </location>
    <ligand>
        <name>Mn(2+)</name>
        <dbReference type="ChEBI" id="CHEBI:29035"/>
        <label>2</label>
    </ligand>
</feature>
<dbReference type="InterPro" id="IPR011356">
    <property type="entry name" value="Leucine_aapep/pepB"/>
</dbReference>
<dbReference type="InterPro" id="IPR008283">
    <property type="entry name" value="Peptidase_M17_N"/>
</dbReference>
<dbReference type="Gene3D" id="3.40.220.10">
    <property type="entry name" value="Leucine Aminopeptidase, subunit E, domain 1"/>
    <property type="match status" value="1"/>
</dbReference>
<sequence length="510" mass="54985">MDFSIKVYEPNKGHKTDEAVSEDAIRVKTECLVVGVFEEKALSGIAKHLDILSNGMLGRLIECGEFDAKLGSTLILHEVVGWSAIRVLFVGLGSESDLNAKTFTTATRAAVRVLMMTRATDAFWCLTAVPFKERDTALVIRHTIITLHDGMYSFSEMKTKGEVTVPALRQVALMSSIVDLGIAQIGVKQGEAIAHGIKLTKDLGNLPSNVCTPTYLAEIAKKIAKDFPNLTAQILETEQIRALKMHSFLSVARGSVEMPRLIVLKYQGTGAEVSPIVLIGKGVTFDSGGISLKPGEGMDEMKYDMCGAGSVLGTMRAVAEMDLKLNVIAVIPATENMPSGMAIKPGDIVTSMSGQTIEVLNTDAEGRLILCDALTYAERFKPVAVIDIATLTGACVVALGHVNSGLFSKSDTLATELLVAGRQANDTVWRMPLDDEYHELLKSNFADMANIGGRYAGCVTAACFLSRFTEKYDWAHLDIAGTAWESGASKGATGRPVPLLTHFLIHRESR</sequence>
<keyword evidence="8" id="KW-0963">Cytoplasm</keyword>
<keyword evidence="5 8" id="KW-0645">Protease</keyword>
<feature type="binding site" evidence="8">
    <location>
        <position position="363"/>
    </location>
    <ligand>
        <name>Mn(2+)</name>
        <dbReference type="ChEBI" id="CHEBI:29035"/>
        <label>1</label>
    </ligand>
</feature>
<evidence type="ECO:0000313" key="10">
    <source>
        <dbReference type="EMBL" id="PSB92247.1"/>
    </source>
</evidence>
<evidence type="ECO:0000256" key="8">
    <source>
        <dbReference type="HAMAP-Rule" id="MF_00181"/>
    </source>
</evidence>
<reference evidence="10 11" key="1">
    <citation type="journal article" date="2017" name="Front. Microbiol.">
        <title>Genome of Ca. Pandoraea novymonadis, an Endosymbiotic Bacterium of the Trypanosomatid Novymonas esmeraldas.</title>
        <authorList>
            <person name="Kostygov A.Y."/>
            <person name="Butenko A."/>
            <person name="Nenarokova A."/>
            <person name="Tashyreva D."/>
            <person name="Flegontov P."/>
            <person name="Lukes J."/>
            <person name="Yurchenko V."/>
        </authorList>
    </citation>
    <scope>NUCLEOTIDE SEQUENCE [LARGE SCALE GENOMIC DNA]</scope>
    <source>
        <strain evidence="10 11">E262</strain>
    </source>
</reference>
<comment type="catalytic activity">
    <reaction evidence="2 8">
        <text>Release of an N-terminal amino acid, preferentially leucine, but not glutamic or aspartic acids.</text>
        <dbReference type="EC" id="3.4.11.10"/>
    </reaction>
</comment>
<dbReference type="SUPFAM" id="SSF52949">
    <property type="entry name" value="Macro domain-like"/>
    <property type="match status" value="1"/>
</dbReference>
<name>A0ABX5FGA4_9BURK</name>
<dbReference type="InterPro" id="IPR043472">
    <property type="entry name" value="Macro_dom-like"/>
</dbReference>